<dbReference type="RefSeq" id="WP_017577903.1">
    <property type="nucleotide sequence ID" value="NZ_BMXL01000016.1"/>
</dbReference>
<dbReference type="InterPro" id="IPR036689">
    <property type="entry name" value="ESAT-6-like_sf"/>
</dbReference>
<dbReference type="Gene3D" id="1.10.287.1060">
    <property type="entry name" value="ESAT-6-like"/>
    <property type="match status" value="1"/>
</dbReference>
<organism evidence="1 2">
    <name type="scientific">Nocardiopsis kunsanensis</name>
    <dbReference type="NCBI Taxonomy" id="141693"/>
    <lineage>
        <taxon>Bacteria</taxon>
        <taxon>Bacillati</taxon>
        <taxon>Actinomycetota</taxon>
        <taxon>Actinomycetes</taxon>
        <taxon>Streptosporangiales</taxon>
        <taxon>Nocardiopsidaceae</taxon>
        <taxon>Nocardiopsis</taxon>
    </lineage>
</organism>
<keyword evidence="2" id="KW-1185">Reference proteome</keyword>
<name>A0A919CJC7_9ACTN</name>
<comment type="caution">
    <text evidence="1">The sequence shown here is derived from an EMBL/GenBank/DDBJ whole genome shotgun (WGS) entry which is preliminary data.</text>
</comment>
<dbReference type="EMBL" id="BMXL01000016">
    <property type="protein sequence ID" value="GHD29614.1"/>
    <property type="molecule type" value="Genomic_DNA"/>
</dbReference>
<proteinExistence type="predicted"/>
<dbReference type="Proteomes" id="UP000654947">
    <property type="component" value="Unassembled WGS sequence"/>
</dbReference>
<evidence type="ECO:0000313" key="1">
    <source>
        <dbReference type="EMBL" id="GHD29614.1"/>
    </source>
</evidence>
<evidence type="ECO:0000313" key="2">
    <source>
        <dbReference type="Proteomes" id="UP000654947"/>
    </source>
</evidence>
<dbReference type="InterPro" id="IPR010310">
    <property type="entry name" value="T7SS_ESAT-6-like"/>
</dbReference>
<protein>
    <recommendedName>
        <fullName evidence="3">WXG100 family type VII secretion target</fullName>
    </recommendedName>
</protein>
<reference evidence="1 2" key="1">
    <citation type="journal article" date="2014" name="Int. J. Syst. Evol. Microbiol.">
        <title>Complete genome sequence of Corynebacterium casei LMG S-19264T (=DSM 44701T), isolated from a smear-ripened cheese.</title>
        <authorList>
            <consortium name="US DOE Joint Genome Institute (JGI-PGF)"/>
            <person name="Walter F."/>
            <person name="Albersmeier A."/>
            <person name="Kalinowski J."/>
            <person name="Ruckert C."/>
        </authorList>
    </citation>
    <scope>NUCLEOTIDE SEQUENCE [LARGE SCALE GENOMIC DNA]</scope>
    <source>
        <strain evidence="1 2">KCTC 19473</strain>
    </source>
</reference>
<sequence>MPKYEVNTDRTEETSSSLATDFAEFQERMTDIKGKVEGLIADGYSTPAAEDKFRPFFEDFAQGFEQVNEGLEGISKYVQQVGETFSSTDEELGSGLR</sequence>
<accession>A0A919CJC7</accession>
<evidence type="ECO:0008006" key="3">
    <source>
        <dbReference type="Google" id="ProtNLM"/>
    </source>
</evidence>
<dbReference type="AlphaFoldDB" id="A0A919CJC7"/>
<dbReference type="Pfam" id="PF06013">
    <property type="entry name" value="WXG100"/>
    <property type="match status" value="1"/>
</dbReference>
<dbReference type="SUPFAM" id="SSF140453">
    <property type="entry name" value="EsxAB dimer-like"/>
    <property type="match status" value="1"/>
</dbReference>
<gene>
    <name evidence="1" type="ORF">GCM10007147_30800</name>
</gene>